<proteinExistence type="predicted"/>
<organism evidence="2 3">
    <name type="scientific">Nocardiopsis sinuspersici</name>
    <dbReference type="NCBI Taxonomy" id="501010"/>
    <lineage>
        <taxon>Bacteria</taxon>
        <taxon>Bacillati</taxon>
        <taxon>Actinomycetota</taxon>
        <taxon>Actinomycetes</taxon>
        <taxon>Streptosporangiales</taxon>
        <taxon>Nocardiopsidaceae</taxon>
        <taxon>Nocardiopsis</taxon>
    </lineage>
</organism>
<dbReference type="RefSeq" id="WP_337797782.1">
    <property type="nucleotide sequence ID" value="NZ_JACCHL010000001.1"/>
</dbReference>
<evidence type="ECO:0000256" key="1">
    <source>
        <dbReference type="SAM" id="MobiDB-lite"/>
    </source>
</evidence>
<dbReference type="Proteomes" id="UP000584931">
    <property type="component" value="Unassembled WGS sequence"/>
</dbReference>
<comment type="caution">
    <text evidence="2">The sequence shown here is derived from an EMBL/GenBank/DDBJ whole genome shotgun (WGS) entry which is preliminary data.</text>
</comment>
<sequence length="274" mass="29787">MAGTDTARAGGGADGAAGRRGPEAAGTRADETTVPVLPCVSAEATLEFYRALGFEVTHEQTRPYLYLALRWSGFDLHYGRAPKELDPARENSGGCLVMVDAVAPYHAALTRAMRRAYGRVLAKGLPRLTRYRPGASRFTLMDPSGNSIIFIQRDEPGKPEYGGSRGLDGLARVLDDARTLRDFKTDDPAAFRRIRSGLRRHGDTAPAADRALALAMLIELAVALGEDDRVGEWRADLDAIELTGPELRRVEGELRNASDLRQWLRGEAGEPDGD</sequence>
<feature type="region of interest" description="Disordered" evidence="1">
    <location>
        <begin position="1"/>
        <end position="30"/>
    </location>
</feature>
<gene>
    <name evidence="2" type="ORF">HNR06_000569</name>
</gene>
<protein>
    <recommendedName>
        <fullName evidence="4">Glyoxalase</fullName>
    </recommendedName>
</protein>
<dbReference type="AlphaFoldDB" id="A0A7Y9XA49"/>
<name>A0A7Y9XA49_9ACTN</name>
<dbReference type="InterPro" id="IPR029068">
    <property type="entry name" value="Glyas_Bleomycin-R_OHBP_Dase"/>
</dbReference>
<evidence type="ECO:0008006" key="4">
    <source>
        <dbReference type="Google" id="ProtNLM"/>
    </source>
</evidence>
<accession>A0A7Y9XA49</accession>
<reference evidence="2 3" key="1">
    <citation type="submission" date="2020-07" db="EMBL/GenBank/DDBJ databases">
        <title>Sequencing the genomes of 1000 actinobacteria strains.</title>
        <authorList>
            <person name="Klenk H.-P."/>
        </authorList>
    </citation>
    <scope>NUCLEOTIDE SEQUENCE [LARGE SCALE GENOMIC DNA]</scope>
    <source>
        <strain evidence="2 3">DSM 45278</strain>
    </source>
</reference>
<evidence type="ECO:0000313" key="3">
    <source>
        <dbReference type="Proteomes" id="UP000584931"/>
    </source>
</evidence>
<dbReference type="EMBL" id="JACCHL010000001">
    <property type="protein sequence ID" value="NYH50980.1"/>
    <property type="molecule type" value="Genomic_DNA"/>
</dbReference>
<dbReference type="SUPFAM" id="SSF54593">
    <property type="entry name" value="Glyoxalase/Bleomycin resistance protein/Dihydroxybiphenyl dioxygenase"/>
    <property type="match status" value="1"/>
</dbReference>
<evidence type="ECO:0000313" key="2">
    <source>
        <dbReference type="EMBL" id="NYH50980.1"/>
    </source>
</evidence>
<dbReference type="Gene3D" id="3.10.180.10">
    <property type="entry name" value="2,3-Dihydroxybiphenyl 1,2-Dioxygenase, domain 1"/>
    <property type="match status" value="1"/>
</dbReference>